<accession>A0A9P0CLH9</accession>
<dbReference type="Proteomes" id="UP001153636">
    <property type="component" value="Chromosome 11"/>
</dbReference>
<evidence type="ECO:0000313" key="4">
    <source>
        <dbReference type="Proteomes" id="UP001153636"/>
    </source>
</evidence>
<dbReference type="OrthoDB" id="6601747at2759"/>
<proteinExistence type="predicted"/>
<dbReference type="InterPro" id="IPR025398">
    <property type="entry name" value="DUF4371"/>
</dbReference>
<dbReference type="AlphaFoldDB" id="A0A9P0CLH9"/>
<evidence type="ECO:0000313" key="3">
    <source>
        <dbReference type="EMBL" id="CAH1101700.1"/>
    </source>
</evidence>
<dbReference type="PANTHER" id="PTHR45749:SF21">
    <property type="entry name" value="DUF4371 DOMAIN-CONTAINING PROTEIN"/>
    <property type="match status" value="1"/>
</dbReference>
<organism evidence="3 4">
    <name type="scientific">Psylliodes chrysocephalus</name>
    <dbReference type="NCBI Taxonomy" id="3402493"/>
    <lineage>
        <taxon>Eukaryota</taxon>
        <taxon>Metazoa</taxon>
        <taxon>Ecdysozoa</taxon>
        <taxon>Arthropoda</taxon>
        <taxon>Hexapoda</taxon>
        <taxon>Insecta</taxon>
        <taxon>Pterygota</taxon>
        <taxon>Neoptera</taxon>
        <taxon>Endopterygota</taxon>
        <taxon>Coleoptera</taxon>
        <taxon>Polyphaga</taxon>
        <taxon>Cucujiformia</taxon>
        <taxon>Chrysomeloidea</taxon>
        <taxon>Chrysomelidae</taxon>
        <taxon>Galerucinae</taxon>
        <taxon>Alticini</taxon>
        <taxon>Psylliodes</taxon>
    </lineage>
</organism>
<reference evidence="3" key="1">
    <citation type="submission" date="2022-01" db="EMBL/GenBank/DDBJ databases">
        <authorList>
            <person name="King R."/>
        </authorList>
    </citation>
    <scope>NUCLEOTIDE SEQUENCE</scope>
</reference>
<evidence type="ECO:0000259" key="2">
    <source>
        <dbReference type="Pfam" id="PF14291"/>
    </source>
</evidence>
<keyword evidence="4" id="KW-1185">Reference proteome</keyword>
<evidence type="ECO:0000256" key="1">
    <source>
        <dbReference type="SAM" id="MobiDB-lite"/>
    </source>
</evidence>
<sequence>MVRSPAQTNYHNIVIGSIGLKYKHKLRKIMDIRKCLNMKTSSKREDKSDNESPLKKKKATNEEQPKFQGEPTVEEDALMASCSFSTNREEQKEWSNDLGSYIGLQLANNFIKTFSGKKPTVTDLLDNQERQIIEENRKKLVPIISTILLCGKRDLALRGKEEDGNFEELLKFRVESGDKLLENHLATCSKTAKYTSHQIQNQLIELCGKVIRQHIIDEANESVGFSVLADETADIAGKEQLSIGIRYLDKSNIINEHFLGFTELKAMNAHAISSAILSVLRDLKLNLNKLVGLGFDGCSTMAGKENGVQQLIRNEYPNATFFHCSSHKLNLVINDLNSRESKKACNGFQLAVVVRDQVVSKI</sequence>
<gene>
    <name evidence="3" type="ORF">PSYICH_LOCUS2895</name>
</gene>
<dbReference type="EMBL" id="OV651823">
    <property type="protein sequence ID" value="CAH1101700.1"/>
    <property type="molecule type" value="Genomic_DNA"/>
</dbReference>
<protein>
    <recommendedName>
        <fullName evidence="2">DUF4371 domain-containing protein</fullName>
    </recommendedName>
</protein>
<feature type="region of interest" description="Disordered" evidence="1">
    <location>
        <begin position="40"/>
        <end position="72"/>
    </location>
</feature>
<feature type="compositionally biased region" description="Basic and acidic residues" evidence="1">
    <location>
        <begin position="42"/>
        <end position="65"/>
    </location>
</feature>
<feature type="domain" description="DUF4371" evidence="2">
    <location>
        <begin position="162"/>
        <end position="307"/>
    </location>
</feature>
<dbReference type="Pfam" id="PF14291">
    <property type="entry name" value="DUF4371"/>
    <property type="match status" value="1"/>
</dbReference>
<name>A0A9P0CLH9_9CUCU</name>
<dbReference type="PANTHER" id="PTHR45749">
    <property type="match status" value="1"/>
</dbReference>